<reference evidence="18 19" key="1">
    <citation type="journal article" date="2018" name="Environ. Microbiol.">
        <title>Novel energy conservation strategies and behaviour of Pelotomaculum schinkii driving syntrophic propionate catabolism.</title>
        <authorList>
            <person name="Hidalgo-Ahumada C.A.P."/>
            <person name="Nobu M.K."/>
            <person name="Narihiro T."/>
            <person name="Tamaki H."/>
            <person name="Liu W.T."/>
            <person name="Kamagata Y."/>
            <person name="Stams A.J.M."/>
            <person name="Imachi H."/>
            <person name="Sousa D.Z."/>
        </authorList>
    </citation>
    <scope>NUCLEOTIDE SEQUENCE [LARGE SCALE GENOMIC DNA]</scope>
    <source>
        <strain evidence="18 19">MGP</strain>
    </source>
</reference>
<evidence type="ECO:0000256" key="13">
    <source>
        <dbReference type="ARBA" id="ARBA00023157"/>
    </source>
</evidence>
<evidence type="ECO:0000256" key="17">
    <source>
        <dbReference type="HAMAP-Rule" id="MF_02089"/>
    </source>
</evidence>
<evidence type="ECO:0000313" key="19">
    <source>
        <dbReference type="Proteomes" id="UP000297597"/>
    </source>
</evidence>
<keyword evidence="6 17" id="KW-0004">4Fe-4S</keyword>
<dbReference type="Proteomes" id="UP000297597">
    <property type="component" value="Unassembled WGS sequence"/>
</dbReference>
<keyword evidence="8 17" id="KW-0479">Metal-binding</keyword>
<proteinExistence type="inferred from homology"/>
<evidence type="ECO:0000313" key="18">
    <source>
        <dbReference type="EMBL" id="TEB08806.1"/>
    </source>
</evidence>
<keyword evidence="19" id="KW-1185">Reference proteome</keyword>
<protein>
    <recommendedName>
        <fullName evidence="5 17">Epoxyqueuosine reductase QueH</fullName>
        <ecNumber evidence="4 17">1.17.99.6</ecNumber>
    </recommendedName>
    <alternativeName>
        <fullName evidence="15 17">Queuosine biosynthesis protein QueH</fullName>
    </alternativeName>
</protein>
<keyword evidence="14 17" id="KW-0676">Redox-active center</keyword>
<comment type="function">
    <text evidence="1 17">Catalyzes the conversion of epoxyqueuosine (oQ) to queuosine (Q), which is a hypermodified base found in the wobble positions of tRNA(Asp), tRNA(Asn), tRNA(His) and tRNA(Tyr).</text>
</comment>
<keyword evidence="13 17" id="KW-1015">Disulfide bond</keyword>
<name>A0A4Y7RJ27_9FIRM</name>
<feature type="binding site" evidence="17">
    <location>
        <position position="86"/>
    </location>
    <ligand>
        <name>[4Fe-4S] cluster</name>
        <dbReference type="ChEBI" id="CHEBI:49883"/>
    </ligand>
</feature>
<feature type="binding site" evidence="17">
    <location>
        <position position="9"/>
    </location>
    <ligand>
        <name>[4Fe-4S] cluster</name>
        <dbReference type="ChEBI" id="CHEBI:49883"/>
    </ligand>
</feature>
<dbReference type="GO" id="GO:0052693">
    <property type="term" value="F:epoxyqueuosine reductase activity"/>
    <property type="evidence" value="ECO:0007669"/>
    <property type="project" value="UniProtKB-UniRule"/>
</dbReference>
<evidence type="ECO:0000256" key="6">
    <source>
        <dbReference type="ARBA" id="ARBA00022485"/>
    </source>
</evidence>
<comment type="pathway">
    <text evidence="2 17">tRNA modification; tRNA-queuosine biosynthesis.</text>
</comment>
<dbReference type="PANTHER" id="PTHR36701:SF1">
    <property type="entry name" value="EPOXYQUEUOSINE REDUCTASE QUEH"/>
    <property type="match status" value="1"/>
</dbReference>
<accession>A0A4Y7RJ27</accession>
<dbReference type="Pfam" id="PF02677">
    <property type="entry name" value="QueH"/>
    <property type="match status" value="1"/>
</dbReference>
<comment type="caution">
    <text evidence="18">The sequence shown here is derived from an EMBL/GenBank/DDBJ whole genome shotgun (WGS) entry which is preliminary data.</text>
</comment>
<feature type="binding site" evidence="17">
    <location>
        <position position="8"/>
    </location>
    <ligand>
        <name>[4Fe-4S] cluster</name>
        <dbReference type="ChEBI" id="CHEBI:49883"/>
    </ligand>
</feature>
<feature type="binding site" evidence="17">
    <location>
        <position position="83"/>
    </location>
    <ligand>
        <name>[4Fe-4S] cluster</name>
        <dbReference type="ChEBI" id="CHEBI:49883"/>
    </ligand>
</feature>
<comment type="catalytic activity">
    <reaction evidence="16 17">
        <text>epoxyqueuosine(34) in tRNA + AH2 = queuosine(34) in tRNA + A + H2O</text>
        <dbReference type="Rhea" id="RHEA:32159"/>
        <dbReference type="Rhea" id="RHEA-COMP:18571"/>
        <dbReference type="Rhea" id="RHEA-COMP:18582"/>
        <dbReference type="ChEBI" id="CHEBI:13193"/>
        <dbReference type="ChEBI" id="CHEBI:15377"/>
        <dbReference type="ChEBI" id="CHEBI:17499"/>
        <dbReference type="ChEBI" id="CHEBI:194431"/>
        <dbReference type="ChEBI" id="CHEBI:194443"/>
        <dbReference type="EC" id="1.17.99.6"/>
    </reaction>
</comment>
<evidence type="ECO:0000256" key="7">
    <source>
        <dbReference type="ARBA" id="ARBA00022694"/>
    </source>
</evidence>
<evidence type="ECO:0000256" key="15">
    <source>
        <dbReference type="ARBA" id="ARBA00031446"/>
    </source>
</evidence>
<evidence type="ECO:0000256" key="9">
    <source>
        <dbReference type="ARBA" id="ARBA00022785"/>
    </source>
</evidence>
<evidence type="ECO:0000256" key="14">
    <source>
        <dbReference type="ARBA" id="ARBA00023284"/>
    </source>
</evidence>
<keyword evidence="9 17" id="KW-0671">Queuosine biosynthesis</keyword>
<evidence type="ECO:0000256" key="11">
    <source>
        <dbReference type="ARBA" id="ARBA00023004"/>
    </source>
</evidence>
<dbReference type="GO" id="GO:0008616">
    <property type="term" value="P:tRNA queuosine(34) biosynthetic process"/>
    <property type="evidence" value="ECO:0007669"/>
    <property type="project" value="UniProtKB-UniRule"/>
</dbReference>
<sequence>MKILLHTCCGPCSIYPVDFLREKGMDVYGYFFNPNIHPYTEFARRRETLEKYAGEIDLKMIFDEDYRLEEFLQSVAHRESRRCLICYATRLDQTARVAKRGGFDRFSTTLLVSPYQKHELIREIGQASADKYGVPFHYEDFRPGYKEATVLSKKMGMYRQQYCGCIYSEKERYLRPGKKE</sequence>
<organism evidence="18 19">
    <name type="scientific">Pelotomaculum propionicicum</name>
    <dbReference type="NCBI Taxonomy" id="258475"/>
    <lineage>
        <taxon>Bacteria</taxon>
        <taxon>Bacillati</taxon>
        <taxon>Bacillota</taxon>
        <taxon>Clostridia</taxon>
        <taxon>Eubacteriales</taxon>
        <taxon>Desulfotomaculaceae</taxon>
        <taxon>Pelotomaculum</taxon>
    </lineage>
</organism>
<evidence type="ECO:0000256" key="8">
    <source>
        <dbReference type="ARBA" id="ARBA00022723"/>
    </source>
</evidence>
<evidence type="ECO:0000256" key="5">
    <source>
        <dbReference type="ARBA" id="ARBA00016895"/>
    </source>
</evidence>
<evidence type="ECO:0000256" key="1">
    <source>
        <dbReference type="ARBA" id="ARBA00002268"/>
    </source>
</evidence>
<evidence type="ECO:0000256" key="10">
    <source>
        <dbReference type="ARBA" id="ARBA00023002"/>
    </source>
</evidence>
<evidence type="ECO:0000256" key="12">
    <source>
        <dbReference type="ARBA" id="ARBA00023014"/>
    </source>
</evidence>
<dbReference type="HAMAP" id="MF_02089">
    <property type="entry name" value="QueH"/>
    <property type="match status" value="1"/>
</dbReference>
<keyword evidence="7 17" id="KW-0819">tRNA processing</keyword>
<evidence type="ECO:0000256" key="4">
    <source>
        <dbReference type="ARBA" id="ARBA00012622"/>
    </source>
</evidence>
<dbReference type="OrthoDB" id="9801033at2"/>
<evidence type="ECO:0000256" key="3">
    <source>
        <dbReference type="ARBA" id="ARBA00008207"/>
    </source>
</evidence>
<dbReference type="RefSeq" id="WP_134215907.1">
    <property type="nucleotide sequence ID" value="NZ_QFFZ01000075.1"/>
</dbReference>
<feature type="disulfide bond" description="Redox-active" evidence="17">
    <location>
        <begin position="163"/>
        <end position="165"/>
    </location>
</feature>
<dbReference type="EC" id="1.17.99.6" evidence="4 17"/>
<dbReference type="GO" id="GO:0051539">
    <property type="term" value="F:4 iron, 4 sulfur cluster binding"/>
    <property type="evidence" value="ECO:0007669"/>
    <property type="project" value="UniProtKB-UniRule"/>
</dbReference>
<keyword evidence="12 17" id="KW-0411">Iron-sulfur</keyword>
<keyword evidence="11 17" id="KW-0408">Iron</keyword>
<keyword evidence="10 17" id="KW-0560">Oxidoreductase</keyword>
<dbReference type="InterPro" id="IPR003828">
    <property type="entry name" value="QueH"/>
</dbReference>
<gene>
    <name evidence="17" type="primary">queH</name>
    <name evidence="18" type="ORF">Pmgp_03608</name>
</gene>
<dbReference type="AlphaFoldDB" id="A0A4Y7RJ27"/>
<dbReference type="EMBL" id="QFFZ01000075">
    <property type="protein sequence ID" value="TEB08806.1"/>
    <property type="molecule type" value="Genomic_DNA"/>
</dbReference>
<dbReference type="GO" id="GO:0046872">
    <property type="term" value="F:metal ion binding"/>
    <property type="evidence" value="ECO:0007669"/>
    <property type="project" value="UniProtKB-KW"/>
</dbReference>
<dbReference type="UniPathway" id="UPA00392"/>
<evidence type="ECO:0000256" key="16">
    <source>
        <dbReference type="ARBA" id="ARBA00047415"/>
    </source>
</evidence>
<evidence type="ECO:0000256" key="2">
    <source>
        <dbReference type="ARBA" id="ARBA00004691"/>
    </source>
</evidence>
<dbReference type="PANTHER" id="PTHR36701">
    <property type="entry name" value="EPOXYQUEUOSINE REDUCTASE QUEH"/>
    <property type="match status" value="1"/>
</dbReference>
<comment type="similarity">
    <text evidence="3 17">Belongs to the QueH family.</text>
</comment>